<dbReference type="EMBL" id="QSAQ01000064">
    <property type="protein sequence ID" value="RGW63157.1"/>
    <property type="molecule type" value="Genomic_DNA"/>
</dbReference>
<comment type="caution">
    <text evidence="1">The sequence shown here is derived from an EMBL/GenBank/DDBJ whole genome shotgun (WGS) entry which is preliminary data.</text>
</comment>
<name>A0AA92U0F4_9BACT</name>
<sequence length="90" mass="10787">MIHAIFCKKLNSNLSFAKVRKNILFSKFLANYLNIRVYFMVLFAEKSQKMVLLVKKDRLFNSLQVKRRERICIFSCMIKMFFVTSQHDLT</sequence>
<evidence type="ECO:0000313" key="2">
    <source>
        <dbReference type="Proteomes" id="UP000286077"/>
    </source>
</evidence>
<protein>
    <submittedName>
        <fullName evidence="1">Uncharacterized protein</fullName>
    </submittedName>
</protein>
<gene>
    <name evidence="1" type="ORF">DWV60_15560</name>
</gene>
<accession>A0AA92U0F4</accession>
<proteinExistence type="predicted"/>
<reference evidence="1 2" key="1">
    <citation type="submission" date="2018-08" db="EMBL/GenBank/DDBJ databases">
        <title>A genome reference for cultivated species of the human gut microbiota.</title>
        <authorList>
            <person name="Zou Y."/>
            <person name="Xue W."/>
            <person name="Luo G."/>
        </authorList>
    </citation>
    <scope>NUCLEOTIDE SEQUENCE [LARGE SCALE GENOMIC DNA]</scope>
    <source>
        <strain evidence="1 2">AF11-14</strain>
    </source>
</reference>
<dbReference type="Proteomes" id="UP000286077">
    <property type="component" value="Unassembled WGS sequence"/>
</dbReference>
<evidence type="ECO:0000313" key="1">
    <source>
        <dbReference type="EMBL" id="RGW63157.1"/>
    </source>
</evidence>
<organism evidence="1 2">
    <name type="scientific">Segatella copri</name>
    <dbReference type="NCBI Taxonomy" id="165179"/>
    <lineage>
        <taxon>Bacteria</taxon>
        <taxon>Pseudomonadati</taxon>
        <taxon>Bacteroidota</taxon>
        <taxon>Bacteroidia</taxon>
        <taxon>Bacteroidales</taxon>
        <taxon>Prevotellaceae</taxon>
        <taxon>Segatella</taxon>
    </lineage>
</organism>
<dbReference type="AlphaFoldDB" id="A0AA92U0F4"/>